<keyword evidence="1" id="KW-0732">Signal</keyword>
<evidence type="ECO:0000259" key="2">
    <source>
        <dbReference type="Pfam" id="PF08308"/>
    </source>
</evidence>
<protein>
    <submittedName>
        <fullName evidence="3">PEGA domain-containing protein</fullName>
    </submittedName>
</protein>
<evidence type="ECO:0000313" key="3">
    <source>
        <dbReference type="EMBL" id="UYW01925.1"/>
    </source>
</evidence>
<dbReference type="InterPro" id="IPR013229">
    <property type="entry name" value="PEGA"/>
</dbReference>
<feature type="signal peptide" evidence="1">
    <location>
        <begin position="1"/>
        <end position="20"/>
    </location>
</feature>
<accession>A0ABY6M046</accession>
<reference evidence="3" key="1">
    <citation type="submission" date="2021-08" db="EMBL/GenBank/DDBJ databases">
        <title>Flavobacterium sp. strain CC-SYL302.</title>
        <authorList>
            <person name="Lin S.-Y."/>
            <person name="Lee T.-H."/>
            <person name="Young C.-C."/>
        </authorList>
    </citation>
    <scope>NUCLEOTIDE SEQUENCE</scope>
    <source>
        <strain evidence="3">CC-SYL302</strain>
    </source>
</reference>
<sequence>MKKSLLAVFLAAPILFTSCATIVSGSKKKVTISSTPSEASVYINDVEVGKTPLETKLKRKQSYNVLIKLDNYEDYSVKINKKFNAWYLGNIMLGGAVGFIIDPITGAMFKLDPTIIYVDFDKVKASKELNEPIPVAASSN</sequence>
<evidence type="ECO:0000313" key="4">
    <source>
        <dbReference type="Proteomes" id="UP001163328"/>
    </source>
</evidence>
<feature type="domain" description="PEGA" evidence="2">
    <location>
        <begin position="29"/>
        <end position="80"/>
    </location>
</feature>
<dbReference type="Pfam" id="PF08308">
    <property type="entry name" value="PEGA"/>
    <property type="match status" value="1"/>
</dbReference>
<dbReference type="Proteomes" id="UP001163328">
    <property type="component" value="Chromosome"/>
</dbReference>
<organism evidence="3 4">
    <name type="scientific">Flavobacterium agricola</name>
    <dbReference type="NCBI Taxonomy" id="2870839"/>
    <lineage>
        <taxon>Bacteria</taxon>
        <taxon>Pseudomonadati</taxon>
        <taxon>Bacteroidota</taxon>
        <taxon>Flavobacteriia</taxon>
        <taxon>Flavobacteriales</taxon>
        <taxon>Flavobacteriaceae</taxon>
        <taxon>Flavobacterium</taxon>
    </lineage>
</organism>
<dbReference type="RefSeq" id="WP_264434402.1">
    <property type="nucleotide sequence ID" value="NZ_CP081495.1"/>
</dbReference>
<dbReference type="PROSITE" id="PS51257">
    <property type="entry name" value="PROKAR_LIPOPROTEIN"/>
    <property type="match status" value="1"/>
</dbReference>
<dbReference type="EMBL" id="CP081495">
    <property type="protein sequence ID" value="UYW01925.1"/>
    <property type="molecule type" value="Genomic_DNA"/>
</dbReference>
<proteinExistence type="predicted"/>
<keyword evidence="4" id="KW-1185">Reference proteome</keyword>
<name>A0ABY6M046_9FLAO</name>
<feature type="chain" id="PRO_5047548519" evidence="1">
    <location>
        <begin position="21"/>
        <end position="140"/>
    </location>
</feature>
<evidence type="ECO:0000256" key="1">
    <source>
        <dbReference type="SAM" id="SignalP"/>
    </source>
</evidence>
<gene>
    <name evidence="3" type="ORF">K5I29_03140</name>
</gene>